<keyword evidence="3" id="KW-1185">Reference proteome</keyword>
<protein>
    <submittedName>
        <fullName evidence="2">Uncharacterized protein</fullName>
    </submittedName>
</protein>
<name>A0AAD8TXS0_LOLMU</name>
<dbReference type="EMBL" id="JAUUTY010000001">
    <property type="protein sequence ID" value="KAK1695171.1"/>
    <property type="molecule type" value="Genomic_DNA"/>
</dbReference>
<feature type="transmembrane region" description="Helical" evidence="1">
    <location>
        <begin position="79"/>
        <end position="98"/>
    </location>
</feature>
<comment type="caution">
    <text evidence="2">The sequence shown here is derived from an EMBL/GenBank/DDBJ whole genome shotgun (WGS) entry which is preliminary data.</text>
</comment>
<proteinExistence type="predicted"/>
<organism evidence="2 3">
    <name type="scientific">Lolium multiflorum</name>
    <name type="common">Italian ryegrass</name>
    <name type="synonym">Lolium perenne subsp. multiflorum</name>
    <dbReference type="NCBI Taxonomy" id="4521"/>
    <lineage>
        <taxon>Eukaryota</taxon>
        <taxon>Viridiplantae</taxon>
        <taxon>Streptophyta</taxon>
        <taxon>Embryophyta</taxon>
        <taxon>Tracheophyta</taxon>
        <taxon>Spermatophyta</taxon>
        <taxon>Magnoliopsida</taxon>
        <taxon>Liliopsida</taxon>
        <taxon>Poales</taxon>
        <taxon>Poaceae</taxon>
        <taxon>BOP clade</taxon>
        <taxon>Pooideae</taxon>
        <taxon>Poodae</taxon>
        <taxon>Poeae</taxon>
        <taxon>Poeae Chloroplast Group 2 (Poeae type)</taxon>
        <taxon>Loliodinae</taxon>
        <taxon>Loliinae</taxon>
        <taxon>Lolium</taxon>
    </lineage>
</organism>
<gene>
    <name evidence="2" type="ORF">QYE76_011868</name>
</gene>
<evidence type="ECO:0000313" key="2">
    <source>
        <dbReference type="EMBL" id="KAK1695171.1"/>
    </source>
</evidence>
<keyword evidence="1" id="KW-0472">Membrane</keyword>
<keyword evidence="1" id="KW-0812">Transmembrane</keyword>
<accession>A0AAD8TXS0</accession>
<reference evidence="2" key="1">
    <citation type="submission" date="2023-07" db="EMBL/GenBank/DDBJ databases">
        <title>A chromosome-level genome assembly of Lolium multiflorum.</title>
        <authorList>
            <person name="Chen Y."/>
            <person name="Copetti D."/>
            <person name="Kolliker R."/>
            <person name="Studer B."/>
        </authorList>
    </citation>
    <scope>NUCLEOTIDE SEQUENCE</scope>
    <source>
        <strain evidence="2">02402/16</strain>
        <tissue evidence="2">Leaf</tissue>
    </source>
</reference>
<keyword evidence="1" id="KW-1133">Transmembrane helix</keyword>
<evidence type="ECO:0000313" key="3">
    <source>
        <dbReference type="Proteomes" id="UP001231189"/>
    </source>
</evidence>
<sequence>MENQSENLTETKAKANRKMRCWSNRADSHQCSPNKGMRVTSLDLGCFTSCMCFDPIHVVSGGVFCHPDYPVSVSSSLELMILVLDIAVPILLAFRFLLQFNSLKESLIPCGDGGILSHAVAHVASTIKVACLVSDRGLASLMSHVSCLMLYVSCLMPHALRLMSHVAIKIIGPEH</sequence>
<dbReference type="AlphaFoldDB" id="A0AAD8TXS0"/>
<dbReference type="Proteomes" id="UP001231189">
    <property type="component" value="Unassembled WGS sequence"/>
</dbReference>
<evidence type="ECO:0000256" key="1">
    <source>
        <dbReference type="SAM" id="Phobius"/>
    </source>
</evidence>